<protein>
    <submittedName>
        <fullName evidence="1">Uncharacterized protein</fullName>
    </submittedName>
</protein>
<organism evidence="1 2">
    <name type="scientific">Cannabis sativa</name>
    <name type="common">Hemp</name>
    <name type="synonym">Marijuana</name>
    <dbReference type="NCBI Taxonomy" id="3483"/>
    <lineage>
        <taxon>Eukaryota</taxon>
        <taxon>Viridiplantae</taxon>
        <taxon>Streptophyta</taxon>
        <taxon>Embryophyta</taxon>
        <taxon>Tracheophyta</taxon>
        <taxon>Spermatophyta</taxon>
        <taxon>Magnoliopsida</taxon>
        <taxon>eudicotyledons</taxon>
        <taxon>Gunneridae</taxon>
        <taxon>Pentapetalae</taxon>
        <taxon>rosids</taxon>
        <taxon>fabids</taxon>
        <taxon>Rosales</taxon>
        <taxon>Cannabaceae</taxon>
        <taxon>Cannabis</taxon>
    </lineage>
</organism>
<accession>A0A803R6M3</accession>
<name>A0A803R6M3_CANSA</name>
<evidence type="ECO:0000313" key="1">
    <source>
        <dbReference type="EnsemblPlants" id="cds.novel_model_5704_5bd9a17a"/>
    </source>
</evidence>
<dbReference type="AlphaFoldDB" id="A0A803R6M3"/>
<dbReference type="Proteomes" id="UP000596661">
    <property type="component" value="Chromosome 5"/>
</dbReference>
<dbReference type="Gramene" id="novel_model_5704_5bd9a17a">
    <property type="protein sequence ID" value="cds.novel_model_5704_5bd9a17a"/>
    <property type="gene ID" value="novel_gene_2929_5bd9a17a"/>
</dbReference>
<reference evidence="1" key="1">
    <citation type="submission" date="2018-11" db="EMBL/GenBank/DDBJ databases">
        <authorList>
            <person name="Grassa J C."/>
        </authorList>
    </citation>
    <scope>NUCLEOTIDE SEQUENCE [LARGE SCALE GENOMIC DNA]</scope>
</reference>
<reference evidence="1" key="2">
    <citation type="submission" date="2021-03" db="UniProtKB">
        <authorList>
            <consortium name="EnsemblPlants"/>
        </authorList>
    </citation>
    <scope>IDENTIFICATION</scope>
</reference>
<keyword evidence="2" id="KW-1185">Reference proteome</keyword>
<dbReference type="EnsemblPlants" id="novel_model_5704_5bd9a17a">
    <property type="protein sequence ID" value="cds.novel_model_5704_5bd9a17a"/>
    <property type="gene ID" value="novel_gene_2929_5bd9a17a"/>
</dbReference>
<evidence type="ECO:0000313" key="2">
    <source>
        <dbReference type="Proteomes" id="UP000596661"/>
    </source>
</evidence>
<dbReference type="EMBL" id="UZAU01000550">
    <property type="status" value="NOT_ANNOTATED_CDS"/>
    <property type="molecule type" value="Genomic_DNA"/>
</dbReference>
<sequence>MKIASFPSFISTYRLTITFQETSLGLRISSNFLRASLIIQHFPYTSTSDVSNIILLPKPYFEVSA</sequence>
<proteinExistence type="predicted"/>